<evidence type="ECO:0000256" key="2">
    <source>
        <dbReference type="ARBA" id="ARBA00022723"/>
    </source>
</evidence>
<feature type="region of interest" description="Disordered" evidence="8">
    <location>
        <begin position="259"/>
        <end position="278"/>
    </location>
</feature>
<sequence>MEEARYWMWTKQTTANLSSEILVSTKPSSIGDSWEEQAFAEDAAGPLGGCIWPPRSYTCTFCRREFRSAQALGGHMNVHRRDRARLKQSPNSNTSHLVSPNSSLGFHQHPPDLVSTLVHNNSEDQEIMKLPSMVPVPVTQVMKFEEKAFSAPYFSSPTMKEQQNKNSTLSPLLWSSFIADRYCNIGDCDKQEKNYNFPESKNIRDKRNYVEADLSAESLKILICEDDKQTSANGKKDENTSFKRRRLTDDATVLFFPNTNSDKRDINGSPESEVFEISHNSKEDLDLELRLGA</sequence>
<dbReference type="GO" id="GO:0005634">
    <property type="term" value="C:nucleus"/>
    <property type="evidence" value="ECO:0007669"/>
    <property type="project" value="UniProtKB-SubCell"/>
</dbReference>
<keyword evidence="4" id="KW-0862">Zinc</keyword>
<evidence type="ECO:0000256" key="4">
    <source>
        <dbReference type="ARBA" id="ARBA00022833"/>
    </source>
</evidence>
<feature type="compositionally biased region" description="Polar residues" evidence="8">
    <location>
        <begin position="88"/>
        <end position="105"/>
    </location>
</feature>
<reference evidence="9" key="1">
    <citation type="journal article" date="2016" name="Nat. Genet.">
        <title>A high-quality carrot genome assembly provides new insights into carotenoid accumulation and asterid genome evolution.</title>
        <authorList>
            <person name="Iorizzo M."/>
            <person name="Ellison S."/>
            <person name="Senalik D."/>
            <person name="Zeng P."/>
            <person name="Satapoomin P."/>
            <person name="Huang J."/>
            <person name="Bowman M."/>
            <person name="Iovene M."/>
            <person name="Sanseverino W."/>
            <person name="Cavagnaro P."/>
            <person name="Yildiz M."/>
            <person name="Macko-Podgorni A."/>
            <person name="Moranska E."/>
            <person name="Grzebelus E."/>
            <person name="Grzebelus D."/>
            <person name="Ashrafi H."/>
            <person name="Zheng Z."/>
            <person name="Cheng S."/>
            <person name="Spooner D."/>
            <person name="Van Deynze A."/>
            <person name="Simon P."/>
        </authorList>
    </citation>
    <scope>NUCLEOTIDE SEQUENCE</scope>
    <source>
        <tissue evidence="9">Leaf</tissue>
    </source>
</reference>
<name>A0A166C6T5_DAUCS</name>
<dbReference type="GO" id="GO:0008270">
    <property type="term" value="F:zinc ion binding"/>
    <property type="evidence" value="ECO:0007669"/>
    <property type="project" value="UniProtKB-KW"/>
</dbReference>
<comment type="subcellular location">
    <subcellularLocation>
        <location evidence="1">Nucleus</location>
    </subcellularLocation>
</comment>
<gene>
    <name evidence="9" type="ORF">DCAR_0313740</name>
</gene>
<keyword evidence="2" id="KW-0479">Metal-binding</keyword>
<evidence type="ECO:0000256" key="8">
    <source>
        <dbReference type="SAM" id="MobiDB-lite"/>
    </source>
</evidence>
<dbReference type="AlphaFoldDB" id="A0A166C6T5"/>
<organism evidence="9 10">
    <name type="scientific">Daucus carota subsp. sativus</name>
    <name type="common">Carrot</name>
    <dbReference type="NCBI Taxonomy" id="79200"/>
    <lineage>
        <taxon>Eukaryota</taxon>
        <taxon>Viridiplantae</taxon>
        <taxon>Streptophyta</taxon>
        <taxon>Embryophyta</taxon>
        <taxon>Tracheophyta</taxon>
        <taxon>Spermatophyta</taxon>
        <taxon>Magnoliopsida</taxon>
        <taxon>eudicotyledons</taxon>
        <taxon>Gunneridae</taxon>
        <taxon>Pentapetalae</taxon>
        <taxon>asterids</taxon>
        <taxon>campanulids</taxon>
        <taxon>Apiales</taxon>
        <taxon>Apiaceae</taxon>
        <taxon>Apioideae</taxon>
        <taxon>Scandiceae</taxon>
        <taxon>Daucinae</taxon>
        <taxon>Daucus</taxon>
        <taxon>Daucus sect. Daucus</taxon>
    </lineage>
</organism>
<dbReference type="EMBL" id="CP093345">
    <property type="protein sequence ID" value="WOG94444.1"/>
    <property type="molecule type" value="Genomic_DNA"/>
</dbReference>
<dbReference type="Pfam" id="PF13912">
    <property type="entry name" value="zf-C2H2_6"/>
    <property type="match status" value="1"/>
</dbReference>
<keyword evidence="7" id="KW-0539">Nucleus</keyword>
<dbReference type="Gene3D" id="3.30.160.60">
    <property type="entry name" value="Classic Zinc Finger"/>
    <property type="match status" value="1"/>
</dbReference>
<evidence type="ECO:0000313" key="9">
    <source>
        <dbReference type="EMBL" id="WOG94444.1"/>
    </source>
</evidence>
<dbReference type="InterPro" id="IPR013087">
    <property type="entry name" value="Znf_C2H2_type"/>
</dbReference>
<evidence type="ECO:0000256" key="5">
    <source>
        <dbReference type="ARBA" id="ARBA00023015"/>
    </source>
</evidence>
<dbReference type="InterPro" id="IPR052426">
    <property type="entry name" value="Plant_dev_regulator"/>
</dbReference>
<evidence type="ECO:0000256" key="1">
    <source>
        <dbReference type="ARBA" id="ARBA00004123"/>
    </source>
</evidence>
<dbReference type="Gramene" id="KZN03362">
    <property type="protein sequence ID" value="KZN03362"/>
    <property type="gene ID" value="DCAR_012118"/>
</dbReference>
<dbReference type="InterPro" id="IPR036236">
    <property type="entry name" value="Znf_C2H2_sf"/>
</dbReference>
<keyword evidence="10" id="KW-1185">Reference proteome</keyword>
<keyword evidence="5" id="KW-0805">Transcription regulation</keyword>
<dbReference type="Proteomes" id="UP000077755">
    <property type="component" value="Chromosome 3"/>
</dbReference>
<protein>
    <submittedName>
        <fullName evidence="9">Uncharacterized protein</fullName>
    </submittedName>
</protein>
<keyword evidence="3" id="KW-0863">Zinc-finger</keyword>
<dbReference type="PANTHER" id="PTHR45801">
    <property type="entry name" value="OS07G0101800 PROTEIN"/>
    <property type="match status" value="1"/>
</dbReference>
<proteinExistence type="predicted"/>
<evidence type="ECO:0000256" key="7">
    <source>
        <dbReference type="ARBA" id="ARBA00023242"/>
    </source>
</evidence>
<accession>A0A166C6T5</accession>
<dbReference type="PROSITE" id="PS00028">
    <property type="entry name" value="ZINC_FINGER_C2H2_1"/>
    <property type="match status" value="1"/>
</dbReference>
<feature type="region of interest" description="Disordered" evidence="8">
    <location>
        <begin position="79"/>
        <end position="114"/>
    </location>
</feature>
<dbReference type="SUPFAM" id="SSF57667">
    <property type="entry name" value="beta-beta-alpha zinc fingers"/>
    <property type="match status" value="1"/>
</dbReference>
<keyword evidence="6" id="KW-0804">Transcription</keyword>
<dbReference type="SMART" id="SM00355">
    <property type="entry name" value="ZnF_C2H2"/>
    <property type="match status" value="1"/>
</dbReference>
<evidence type="ECO:0000313" key="10">
    <source>
        <dbReference type="Proteomes" id="UP000077755"/>
    </source>
</evidence>
<dbReference type="PANTHER" id="PTHR45801:SF94">
    <property type="entry name" value="ZINC FINGER PROTEIN 10"/>
    <property type="match status" value="1"/>
</dbReference>
<dbReference type="KEGG" id="dcr:108213816"/>
<evidence type="ECO:0000256" key="6">
    <source>
        <dbReference type="ARBA" id="ARBA00023163"/>
    </source>
</evidence>
<dbReference type="PROSITE" id="PS50157">
    <property type="entry name" value="ZINC_FINGER_C2H2_2"/>
    <property type="match status" value="1"/>
</dbReference>
<dbReference type="OrthoDB" id="1708403at2759"/>
<evidence type="ECO:0000256" key="3">
    <source>
        <dbReference type="ARBA" id="ARBA00022771"/>
    </source>
</evidence>
<reference evidence="9" key="2">
    <citation type="submission" date="2022-03" db="EMBL/GenBank/DDBJ databases">
        <title>Draft title - Genomic analysis of global carrot germplasm unveils the trajectory of domestication and the origin of high carotenoid orange carrot.</title>
        <authorList>
            <person name="Iorizzo M."/>
            <person name="Ellison S."/>
            <person name="Senalik D."/>
            <person name="Macko-Podgorni A."/>
            <person name="Grzebelus D."/>
            <person name="Bostan H."/>
            <person name="Rolling W."/>
            <person name="Curaba J."/>
            <person name="Simon P."/>
        </authorList>
    </citation>
    <scope>NUCLEOTIDE SEQUENCE</scope>
    <source>
        <tissue evidence="9">Leaf</tissue>
    </source>
</reference>